<dbReference type="InterPro" id="IPR011992">
    <property type="entry name" value="EF-hand-dom_pair"/>
</dbReference>
<keyword evidence="8" id="KW-1133">Transmembrane helix</keyword>
<keyword evidence="6" id="KW-0514">Muscle protein</keyword>
<keyword evidence="8" id="KW-0812">Transmembrane</keyword>
<evidence type="ECO:0000259" key="9">
    <source>
        <dbReference type="PROSITE" id="PS50222"/>
    </source>
</evidence>
<feature type="domain" description="EF-hand" evidence="9">
    <location>
        <begin position="782"/>
        <end position="817"/>
    </location>
</feature>
<feature type="compositionally biased region" description="Polar residues" evidence="7">
    <location>
        <begin position="136"/>
        <end position="148"/>
    </location>
</feature>
<proteinExistence type="predicted"/>
<dbReference type="WBParaSite" id="maker-uti_cns_0015966-snap-gene-0.2-mRNA-1">
    <property type="protein sequence ID" value="maker-uti_cns_0015966-snap-gene-0.2-mRNA-1"/>
    <property type="gene ID" value="maker-uti_cns_0015966-snap-gene-0.2"/>
</dbReference>
<dbReference type="PANTHER" id="PTHR23049">
    <property type="entry name" value="MYOSIN REGULATORY LIGHT CHAIN 2"/>
    <property type="match status" value="1"/>
</dbReference>
<dbReference type="AlphaFoldDB" id="A0A1I8ITL7"/>
<dbReference type="FunFam" id="1.10.238.10:FF:000007">
    <property type="entry name" value="Putative myosin regulatory light chain sqh"/>
    <property type="match status" value="1"/>
</dbReference>
<keyword evidence="4" id="KW-0518">Myosin</keyword>
<feature type="transmembrane region" description="Helical" evidence="8">
    <location>
        <begin position="962"/>
        <end position="981"/>
    </location>
</feature>
<dbReference type="InterPro" id="IPR050403">
    <property type="entry name" value="Myosin_RLC"/>
</dbReference>
<keyword evidence="10" id="KW-1185">Reference proteome</keyword>
<feature type="region of interest" description="Disordered" evidence="7">
    <location>
        <begin position="996"/>
        <end position="1045"/>
    </location>
</feature>
<dbReference type="GO" id="GO:0005509">
    <property type="term" value="F:calcium ion binding"/>
    <property type="evidence" value="ECO:0007669"/>
    <property type="project" value="InterPro"/>
</dbReference>
<dbReference type="Gene3D" id="1.10.238.10">
    <property type="entry name" value="EF-hand"/>
    <property type="match status" value="2"/>
</dbReference>
<protein>
    <submittedName>
        <fullName evidence="11">Cadherin domain-containing protein</fullName>
    </submittedName>
</protein>
<evidence type="ECO:0000256" key="8">
    <source>
        <dbReference type="SAM" id="Phobius"/>
    </source>
</evidence>
<keyword evidence="3" id="KW-0106">Calcium</keyword>
<keyword evidence="8" id="KW-0472">Membrane</keyword>
<sequence length="1203" mass="131284">AASEENGRHHFADAAIATKLERSIFVVDNPLPTLLLGLMGRRSRPKRPPSNLGRHEVGELNAGLHLVRAELVGHPASGQLRHFKVLVQDLNDAAPTSQSPLTDLRLNGVEQQQRLRRTQSNSAANHEDRRPEWPSRSGSVQTTHTASTGMALDPEEPHAASGVMWLQSCPAETGPGLPLACRGQSSVAAGRHHDSNGSWSDIQLAIKNRILDSPAIGRSLGVQYRNWTDGTHELSRLRATPKHLRQSFPSYRIKRRPESNTELLQCQYIRIECRVPILNSQRLSDGRRIQNAILDCQPNVAPVAAQPDPLNSWLLLCTNSLYLALEFTLKQAPSSADLSTPNWSSMAKVRGSNRLCRPLLKSNAATRPSTCGGGDADGGGGELPSDASVLHTNLCLLWHLSLRSRPADSVTQFTVQSALSGEAGVQLDEAEPHRVEQLCRLAAVDSEAELVHKVQLRLGEHRRQLRRVSLAVEVGLVEVGLKLRHHVALLVVQPPAAGTSALRPPPQVDETAGVGAQLAHKRVPLVIQRVEPPLTVTSDQRLVNAVQLREVVSLEAPYAAAVRPPVACRVGQTVEVGAEQTDPGVSAVRQSAYQSVLLLTLDGRELSPVRCGCPSHVSLWSCDRDSSRVAEAARAIEKVAQLRVGGMRCLGNVIESCCAVCRRNLGFGTGTRGFREISNLKWQAAARLGPIDLTPAIQQQLFRRQPIRMKSEPAKQPLVGLMSFEPRIKVSATDRELPDPRLLSTGRQRRISTGRDFYFELKQEGKRAQRATSNVFAAFSQTQVQEFKEAFTMIDQNRDGFIDVEDLKDMYASLGRQPTDKELQEMLKESPGPLNFTAFLQIFGERLTGSDPEDALRNAFKMFDDANTGMLDEEYFKDLMKNMGDNFSEEEIRQTWKEAPISAGKLDYNKFTNLIKRGKDDERLKGTASASDNSDDYAAGASSSVPIDAQGCCRDDRSGRRIVCSALVLLLLLTLLLLLLLQRSVEARISGGNIKGGEGTATSPWPHQQSQPQSWPQQSGSPGISDSAGCRQPAQSCTEHRSRVRTGTERLLTPMNLRNRTRNSTRAGRQSLITMLIVDGEAINTADSADFNRTIESIAELSWSISMELALSRCSGDEAGEAEEFDALIIIMSSLQRWHRALARFAAALVSGWQWNTDSGDSATEAAAAADELEASGDAARVELLGAESGGGLCTGDGMMAAA</sequence>
<dbReference type="CDD" id="cd00051">
    <property type="entry name" value="EFh"/>
    <property type="match status" value="2"/>
</dbReference>
<feature type="domain" description="EF-hand" evidence="9">
    <location>
        <begin position="851"/>
        <end position="886"/>
    </location>
</feature>
<evidence type="ECO:0000256" key="6">
    <source>
        <dbReference type="ARBA" id="ARBA00023179"/>
    </source>
</evidence>
<dbReference type="SUPFAM" id="SSF47473">
    <property type="entry name" value="EF-hand"/>
    <property type="match status" value="1"/>
</dbReference>
<keyword evidence="1" id="KW-0479">Metal-binding</keyword>
<feature type="region of interest" description="Disordered" evidence="7">
    <location>
        <begin position="111"/>
        <end position="159"/>
    </location>
</feature>
<evidence type="ECO:0000313" key="10">
    <source>
        <dbReference type="Proteomes" id="UP000095280"/>
    </source>
</evidence>
<evidence type="ECO:0000256" key="5">
    <source>
        <dbReference type="ARBA" id="ARBA00023175"/>
    </source>
</evidence>
<keyword evidence="2" id="KW-0677">Repeat</keyword>
<evidence type="ECO:0000256" key="1">
    <source>
        <dbReference type="ARBA" id="ARBA00022723"/>
    </source>
</evidence>
<reference evidence="11" key="1">
    <citation type="submission" date="2016-11" db="UniProtKB">
        <authorList>
            <consortium name="WormBaseParasite"/>
        </authorList>
    </citation>
    <scope>IDENTIFICATION</scope>
</reference>
<name>A0A1I8ITL7_9PLAT</name>
<keyword evidence="5" id="KW-0505">Motor protein</keyword>
<accession>A0A1I8ITL7</accession>
<evidence type="ECO:0000256" key="2">
    <source>
        <dbReference type="ARBA" id="ARBA00022737"/>
    </source>
</evidence>
<feature type="region of interest" description="Disordered" evidence="7">
    <location>
        <begin position="923"/>
        <end position="943"/>
    </location>
</feature>
<dbReference type="Pfam" id="PF13499">
    <property type="entry name" value="EF-hand_7"/>
    <property type="match status" value="2"/>
</dbReference>
<evidence type="ECO:0000256" key="7">
    <source>
        <dbReference type="SAM" id="MobiDB-lite"/>
    </source>
</evidence>
<dbReference type="Proteomes" id="UP000095280">
    <property type="component" value="Unplaced"/>
</dbReference>
<dbReference type="SMART" id="SM00054">
    <property type="entry name" value="EFh"/>
    <property type="match status" value="2"/>
</dbReference>
<evidence type="ECO:0000256" key="4">
    <source>
        <dbReference type="ARBA" id="ARBA00023123"/>
    </source>
</evidence>
<dbReference type="PROSITE" id="PS50222">
    <property type="entry name" value="EF_HAND_2"/>
    <property type="match status" value="2"/>
</dbReference>
<evidence type="ECO:0000313" key="11">
    <source>
        <dbReference type="WBParaSite" id="maker-uti_cns_0015966-snap-gene-0.2-mRNA-1"/>
    </source>
</evidence>
<evidence type="ECO:0000256" key="3">
    <source>
        <dbReference type="ARBA" id="ARBA00022837"/>
    </source>
</evidence>
<organism evidence="10 11">
    <name type="scientific">Macrostomum lignano</name>
    <dbReference type="NCBI Taxonomy" id="282301"/>
    <lineage>
        <taxon>Eukaryota</taxon>
        <taxon>Metazoa</taxon>
        <taxon>Spiralia</taxon>
        <taxon>Lophotrochozoa</taxon>
        <taxon>Platyhelminthes</taxon>
        <taxon>Rhabditophora</taxon>
        <taxon>Macrostomorpha</taxon>
        <taxon>Macrostomida</taxon>
        <taxon>Macrostomidae</taxon>
        <taxon>Macrostomum</taxon>
    </lineage>
</organism>
<feature type="compositionally biased region" description="Low complexity" evidence="7">
    <location>
        <begin position="1003"/>
        <end position="1023"/>
    </location>
</feature>
<dbReference type="PROSITE" id="PS00018">
    <property type="entry name" value="EF_HAND_1"/>
    <property type="match status" value="1"/>
</dbReference>
<dbReference type="GO" id="GO:0016459">
    <property type="term" value="C:myosin complex"/>
    <property type="evidence" value="ECO:0007669"/>
    <property type="project" value="UniProtKB-KW"/>
</dbReference>
<dbReference type="InterPro" id="IPR018247">
    <property type="entry name" value="EF_Hand_1_Ca_BS"/>
</dbReference>
<feature type="compositionally biased region" description="Low complexity" evidence="7">
    <location>
        <begin position="928"/>
        <end position="943"/>
    </location>
</feature>
<dbReference type="InterPro" id="IPR002048">
    <property type="entry name" value="EF_hand_dom"/>
</dbReference>